<evidence type="ECO:0000256" key="9">
    <source>
        <dbReference type="SAM" id="Phobius"/>
    </source>
</evidence>
<evidence type="ECO:0000256" key="5">
    <source>
        <dbReference type="ARBA" id="ARBA00022679"/>
    </source>
</evidence>
<dbReference type="Proteomes" id="UP000005952">
    <property type="component" value="Chromosome"/>
</dbReference>
<dbReference type="InterPro" id="IPR017835">
    <property type="entry name" value="Hopen-assoc_HpnI"/>
</dbReference>
<sequence length="427" mass="47080">MAPPPCYAASRRTACRGVRIRSKAVMPFFVISFWQFAGVALGLAGLAYLALAVRAVSRFRERAVFGAEPRQGVSVLKPVYGTNPYLYESLRSFCLQNYPRYEVIFGAHTPGDPAVAVVNRLIAENPNLDLRLVVDETLAGPNRKAANLANIARTAKYDIFVLADSDVRVDPDCVASMAAPFDDPDVGAVASIYKGCPANNAPSRFGALYLNDWFVPSVVVDVDLRGIDFVFGAMSAVRREALDAIGGFEMLAGCLAEDFSMGRFVARRGWRVILSPYACDTVVAESSFAEMFLHEVRWHRSERACRPFDQFMALVTWPLALLLLLLLPQPSIAGLSIIGAHITLRIILHFLVRRHFHIATPSEPWLVPLRECVCFFAWVAGMFGNDIKWGKETFSIRAYRKLMAAENASHADATSISQNPKASRNAG</sequence>
<dbReference type="HOGENOM" id="CLU_030898_2_0_5"/>
<evidence type="ECO:0000256" key="1">
    <source>
        <dbReference type="ARBA" id="ARBA00004141"/>
    </source>
</evidence>
<gene>
    <name evidence="10" type="ORF">HYPDE_24943</name>
</gene>
<feature type="transmembrane region" description="Helical" evidence="9">
    <location>
        <begin position="28"/>
        <end position="53"/>
    </location>
</feature>
<protein>
    <submittedName>
        <fullName evidence="10">Hopanoid biosynthesis associated glycosyl transferase protein HpnI</fullName>
    </submittedName>
</protein>
<keyword evidence="8 9" id="KW-0472">Membrane</keyword>
<keyword evidence="7 9" id="KW-1133">Transmembrane helix</keyword>
<evidence type="ECO:0000256" key="8">
    <source>
        <dbReference type="ARBA" id="ARBA00023136"/>
    </source>
</evidence>
<evidence type="ECO:0000256" key="7">
    <source>
        <dbReference type="ARBA" id="ARBA00022989"/>
    </source>
</evidence>
<dbReference type="Pfam" id="PF13506">
    <property type="entry name" value="Glyco_transf_21"/>
    <property type="match status" value="1"/>
</dbReference>
<keyword evidence="4" id="KW-0328">Glycosyltransferase</keyword>
<dbReference type="PANTHER" id="PTHR12726:SF0">
    <property type="entry name" value="CERAMIDE GLUCOSYLTRANSFERASE"/>
    <property type="match status" value="1"/>
</dbReference>
<dbReference type="SUPFAM" id="SSF53448">
    <property type="entry name" value="Nucleotide-diphospho-sugar transferases"/>
    <property type="match status" value="1"/>
</dbReference>
<evidence type="ECO:0000256" key="6">
    <source>
        <dbReference type="ARBA" id="ARBA00022692"/>
    </source>
</evidence>
<dbReference type="GO" id="GO:0008120">
    <property type="term" value="F:ceramide glucosyltransferase activity"/>
    <property type="evidence" value="ECO:0007669"/>
    <property type="project" value="TreeGrafter"/>
</dbReference>
<dbReference type="PANTHER" id="PTHR12726">
    <property type="entry name" value="CERAMIDE GLUCOSYLTRANSFERASE"/>
    <property type="match status" value="1"/>
</dbReference>
<evidence type="ECO:0000313" key="11">
    <source>
        <dbReference type="Proteomes" id="UP000005952"/>
    </source>
</evidence>
<dbReference type="NCBIfam" id="TIGR03472">
    <property type="entry name" value="HpnI"/>
    <property type="match status" value="1"/>
</dbReference>
<comment type="subcellular location">
    <subcellularLocation>
        <location evidence="1">Membrane</location>
        <topology evidence="1">Multi-pass membrane protein</topology>
    </subcellularLocation>
</comment>
<dbReference type="GO" id="GO:0006679">
    <property type="term" value="P:glucosylceramide biosynthetic process"/>
    <property type="evidence" value="ECO:0007669"/>
    <property type="project" value="TreeGrafter"/>
</dbReference>
<feature type="transmembrane region" description="Helical" evidence="9">
    <location>
        <begin position="332"/>
        <end position="352"/>
    </location>
</feature>
<dbReference type="eggNOG" id="COG1215">
    <property type="taxonomic scope" value="Bacteria"/>
</dbReference>
<evidence type="ECO:0000256" key="2">
    <source>
        <dbReference type="ARBA" id="ARBA00004760"/>
    </source>
</evidence>
<keyword evidence="11" id="KW-1185">Reference proteome</keyword>
<accession>N0B160</accession>
<dbReference type="InterPro" id="IPR025993">
    <property type="entry name" value="Ceramide_glucosylTrfase"/>
</dbReference>
<dbReference type="InterPro" id="IPR029044">
    <property type="entry name" value="Nucleotide-diphossugar_trans"/>
</dbReference>
<dbReference type="STRING" id="670307.HYPDE_24943"/>
<keyword evidence="5 10" id="KW-0808">Transferase</keyword>
<dbReference type="AlphaFoldDB" id="N0B160"/>
<dbReference type="Gene3D" id="3.90.550.10">
    <property type="entry name" value="Spore Coat Polysaccharide Biosynthesis Protein SpsA, Chain A"/>
    <property type="match status" value="1"/>
</dbReference>
<dbReference type="CDD" id="cd02520">
    <property type="entry name" value="Glucosylceramide_synthase"/>
    <property type="match status" value="1"/>
</dbReference>
<name>N0B160_9HYPH</name>
<evidence type="ECO:0000313" key="10">
    <source>
        <dbReference type="EMBL" id="AGK56673.1"/>
    </source>
</evidence>
<reference evidence="10 11" key="1">
    <citation type="journal article" date="2013" name="Genome Announc.">
        <title>Genome sequences for three denitrifying bacterial strains isolated from a uranium- and nitrate-contaminated subsurface environment.</title>
        <authorList>
            <person name="Venkatramanan R."/>
            <person name="Prakash O."/>
            <person name="Woyke T."/>
            <person name="Chain P."/>
            <person name="Goodwin L.A."/>
            <person name="Watson D."/>
            <person name="Brooks S."/>
            <person name="Kostka J.E."/>
            <person name="Green S.J."/>
        </authorList>
    </citation>
    <scope>NUCLEOTIDE SEQUENCE [LARGE SCALE GENOMIC DNA]</scope>
    <source>
        <strain evidence="10 11">1NES1</strain>
    </source>
</reference>
<evidence type="ECO:0000256" key="4">
    <source>
        <dbReference type="ARBA" id="ARBA00022676"/>
    </source>
</evidence>
<proteinExistence type="predicted"/>
<comment type="pathway">
    <text evidence="2">Lipid metabolism; sphingolipid metabolism.</text>
</comment>
<comment type="pathway">
    <text evidence="3">Sphingolipid metabolism.</text>
</comment>
<dbReference type="GO" id="GO:0016020">
    <property type="term" value="C:membrane"/>
    <property type="evidence" value="ECO:0007669"/>
    <property type="project" value="UniProtKB-SubCell"/>
</dbReference>
<keyword evidence="6 9" id="KW-0812">Transmembrane</keyword>
<organism evidence="10 11">
    <name type="scientific">Hyphomicrobium denitrificans 1NES1</name>
    <dbReference type="NCBI Taxonomy" id="670307"/>
    <lineage>
        <taxon>Bacteria</taxon>
        <taxon>Pseudomonadati</taxon>
        <taxon>Pseudomonadota</taxon>
        <taxon>Alphaproteobacteria</taxon>
        <taxon>Hyphomicrobiales</taxon>
        <taxon>Hyphomicrobiaceae</taxon>
        <taxon>Hyphomicrobium</taxon>
    </lineage>
</organism>
<dbReference type="EMBL" id="CP005587">
    <property type="protein sequence ID" value="AGK56673.1"/>
    <property type="molecule type" value="Genomic_DNA"/>
</dbReference>
<dbReference type="KEGG" id="hdt:HYPDE_24943"/>
<evidence type="ECO:0000256" key="3">
    <source>
        <dbReference type="ARBA" id="ARBA00004991"/>
    </source>
</evidence>